<reference evidence="4 5" key="1">
    <citation type="submission" date="2020-04" db="EMBL/GenBank/DDBJ databases">
        <title>MicrobeNet Type strains.</title>
        <authorList>
            <person name="Nicholson A.C."/>
        </authorList>
    </citation>
    <scope>NUCLEOTIDE SEQUENCE [LARGE SCALE GENOMIC DNA]</scope>
    <source>
        <strain evidence="4 5">DSM 44445</strain>
    </source>
</reference>
<dbReference type="PROSITE" id="PS01081">
    <property type="entry name" value="HTH_TETR_1"/>
    <property type="match status" value="1"/>
</dbReference>
<name>A0A7X6M1R5_9NOCA</name>
<keyword evidence="1 2" id="KW-0238">DNA-binding</keyword>
<evidence type="ECO:0000256" key="1">
    <source>
        <dbReference type="ARBA" id="ARBA00023125"/>
    </source>
</evidence>
<sequence>MSDVSTAGTKGVPRAERESQILDVAVAEIGRHGYAGLSLADVAVRAGVSKPLVYAYFQSKDGLYAACVERAGNILGEAIERVIAEPAGLDTVQRTLDAIFGALEPRPNDWNVIFDRSHPDEGDAADAARRVRRRIADQAARGVAAVVGATGITDPADLSALTDAWMGIVTALVNWWLRHPEESAAAMSARSHRLLAALKSR</sequence>
<dbReference type="InterPro" id="IPR050109">
    <property type="entry name" value="HTH-type_TetR-like_transc_reg"/>
</dbReference>
<dbReference type="PRINTS" id="PR00455">
    <property type="entry name" value="HTHTETR"/>
</dbReference>
<dbReference type="AlphaFoldDB" id="A0A7X6M1R5"/>
<dbReference type="GO" id="GO:0000976">
    <property type="term" value="F:transcription cis-regulatory region binding"/>
    <property type="evidence" value="ECO:0007669"/>
    <property type="project" value="TreeGrafter"/>
</dbReference>
<feature type="DNA-binding region" description="H-T-H motif" evidence="2">
    <location>
        <begin position="38"/>
        <end position="57"/>
    </location>
</feature>
<comment type="caution">
    <text evidence="4">The sequence shown here is derived from an EMBL/GenBank/DDBJ whole genome shotgun (WGS) entry which is preliminary data.</text>
</comment>
<dbReference type="InterPro" id="IPR009057">
    <property type="entry name" value="Homeodomain-like_sf"/>
</dbReference>
<dbReference type="PANTHER" id="PTHR30055">
    <property type="entry name" value="HTH-TYPE TRANSCRIPTIONAL REGULATOR RUTR"/>
    <property type="match status" value="1"/>
</dbReference>
<feature type="domain" description="HTH tetR-type" evidence="3">
    <location>
        <begin position="15"/>
        <end position="75"/>
    </location>
</feature>
<dbReference type="PANTHER" id="PTHR30055:SF158">
    <property type="entry name" value="POSSIBLE TRANSCRIPTIONAL REGULATORY PROTEIN (PROBABLY TETR-FAMILY)"/>
    <property type="match status" value="1"/>
</dbReference>
<dbReference type="InterPro" id="IPR001647">
    <property type="entry name" value="HTH_TetR"/>
</dbReference>
<gene>
    <name evidence="4" type="ORF">HGA07_23985</name>
</gene>
<dbReference type="GO" id="GO:0003700">
    <property type="term" value="F:DNA-binding transcription factor activity"/>
    <property type="evidence" value="ECO:0007669"/>
    <property type="project" value="TreeGrafter"/>
</dbReference>
<keyword evidence="5" id="KW-1185">Reference proteome</keyword>
<dbReference type="SUPFAM" id="SSF46689">
    <property type="entry name" value="Homeodomain-like"/>
    <property type="match status" value="1"/>
</dbReference>
<proteinExistence type="predicted"/>
<evidence type="ECO:0000313" key="5">
    <source>
        <dbReference type="Proteomes" id="UP000523447"/>
    </source>
</evidence>
<evidence type="ECO:0000256" key="2">
    <source>
        <dbReference type="PROSITE-ProRule" id="PRU00335"/>
    </source>
</evidence>
<evidence type="ECO:0000313" key="4">
    <source>
        <dbReference type="EMBL" id="NKY88668.1"/>
    </source>
</evidence>
<evidence type="ECO:0000259" key="3">
    <source>
        <dbReference type="PROSITE" id="PS50977"/>
    </source>
</evidence>
<dbReference type="Pfam" id="PF00440">
    <property type="entry name" value="TetR_N"/>
    <property type="match status" value="1"/>
</dbReference>
<organism evidence="4 5">
    <name type="scientific">Nocardia veterana</name>
    <dbReference type="NCBI Taxonomy" id="132249"/>
    <lineage>
        <taxon>Bacteria</taxon>
        <taxon>Bacillati</taxon>
        <taxon>Actinomycetota</taxon>
        <taxon>Actinomycetes</taxon>
        <taxon>Mycobacteriales</taxon>
        <taxon>Nocardiaceae</taxon>
        <taxon>Nocardia</taxon>
    </lineage>
</organism>
<dbReference type="Proteomes" id="UP000523447">
    <property type="component" value="Unassembled WGS sequence"/>
</dbReference>
<dbReference type="Gene3D" id="1.10.357.10">
    <property type="entry name" value="Tetracycline Repressor, domain 2"/>
    <property type="match status" value="1"/>
</dbReference>
<dbReference type="PROSITE" id="PS50977">
    <property type="entry name" value="HTH_TETR_2"/>
    <property type="match status" value="1"/>
</dbReference>
<accession>A0A7X6M1R5</accession>
<dbReference type="InterPro" id="IPR023772">
    <property type="entry name" value="DNA-bd_HTH_TetR-type_CS"/>
</dbReference>
<protein>
    <submittedName>
        <fullName evidence="4">TetR/AcrR family transcriptional regulator</fullName>
    </submittedName>
</protein>
<dbReference type="EMBL" id="JAAXPE010000032">
    <property type="protein sequence ID" value="NKY88668.1"/>
    <property type="molecule type" value="Genomic_DNA"/>
</dbReference>